<gene>
    <name evidence="13" type="ORF">SMD11_0468</name>
</gene>
<dbReference type="Gene3D" id="3.30.559.10">
    <property type="entry name" value="Chloramphenicol acetyltransferase-like domain"/>
    <property type="match status" value="1"/>
</dbReference>
<organism evidence="13 14">
    <name type="scientific">Streptomyces albireticuli</name>
    <dbReference type="NCBI Taxonomy" id="1940"/>
    <lineage>
        <taxon>Bacteria</taxon>
        <taxon>Bacillati</taxon>
        <taxon>Actinomycetota</taxon>
        <taxon>Actinomycetes</taxon>
        <taxon>Kitasatosporales</taxon>
        <taxon>Streptomycetaceae</taxon>
        <taxon>Streptomyces</taxon>
    </lineage>
</organism>
<dbReference type="PANTHER" id="PTHR28037">
    <property type="entry name" value="ALCOHOL O-ACETYLTRANSFERASE 1-RELATED"/>
    <property type="match status" value="1"/>
</dbReference>
<comment type="catalytic activity">
    <reaction evidence="1">
        <text>2 a mycocerosyl-[mycocerosic acid synthase] + a phthiocerol = a dimycocerosyl phthiocerol + 2 holo-[mycocerosic acid synthase].</text>
        <dbReference type="EC" id="2.3.1.282"/>
    </reaction>
</comment>
<evidence type="ECO:0000256" key="8">
    <source>
        <dbReference type="ARBA" id="ARBA00023315"/>
    </source>
</evidence>
<proteinExistence type="inferred from homology"/>
<evidence type="ECO:0000259" key="12">
    <source>
        <dbReference type="Pfam" id="PF16911"/>
    </source>
</evidence>
<evidence type="ECO:0000256" key="7">
    <source>
        <dbReference type="ARBA" id="ARBA00022679"/>
    </source>
</evidence>
<dbReference type="AlphaFoldDB" id="A0A1Z2KVQ5"/>
<dbReference type="PANTHER" id="PTHR28037:SF1">
    <property type="entry name" value="ALCOHOL O-ACETYLTRANSFERASE 1-RELATED"/>
    <property type="match status" value="1"/>
</dbReference>
<comment type="catalytic activity">
    <reaction evidence="2">
        <text>2 a mycocerosyl-[mycocerosic acid synthase] + a phenolphthiocerol = a dimycocerosyl phenolphthiocerol + 2 holo-[mycocerosic acid synthase].</text>
        <dbReference type="EC" id="2.3.1.282"/>
    </reaction>
</comment>
<dbReference type="InterPro" id="IPR031641">
    <property type="entry name" value="PapA_C"/>
</dbReference>
<evidence type="ECO:0000313" key="13">
    <source>
        <dbReference type="EMBL" id="ARZ66134.1"/>
    </source>
</evidence>
<protein>
    <recommendedName>
        <fullName evidence="6">Phthiocerol/phthiodiolone dimycocerosyl transferase</fullName>
        <ecNumber evidence="5">2.3.1.282</ecNumber>
    </recommendedName>
    <alternativeName>
        <fullName evidence="11">Acyltransferase PapA5</fullName>
    </alternativeName>
    <alternativeName>
        <fullName evidence="9">Phthiocerol/phthiodiolone O-acyltransferase</fullName>
    </alternativeName>
    <alternativeName>
        <fullName evidence="10">Polyketide synthase-associated protein A5</fullName>
    </alternativeName>
</protein>
<evidence type="ECO:0000256" key="6">
    <source>
        <dbReference type="ARBA" id="ARBA00013449"/>
    </source>
</evidence>
<dbReference type="GO" id="GO:0016746">
    <property type="term" value="F:acyltransferase activity"/>
    <property type="evidence" value="ECO:0007669"/>
    <property type="project" value="UniProtKB-KW"/>
</dbReference>
<dbReference type="RefSeq" id="WP_087924800.1">
    <property type="nucleotide sequence ID" value="NZ_CP021744.1"/>
</dbReference>
<name>A0A1Z2KVQ5_9ACTN</name>
<evidence type="ECO:0000256" key="3">
    <source>
        <dbReference type="ARBA" id="ARBA00001907"/>
    </source>
</evidence>
<dbReference type="OrthoDB" id="3318646at2"/>
<dbReference type="EMBL" id="CP021744">
    <property type="protein sequence ID" value="ARZ66134.1"/>
    <property type="molecule type" value="Genomic_DNA"/>
</dbReference>
<sequence length="444" mass="46571">MTTQRALSPFETGYFSASARFGSVPVAGMPLFIGSVVRGTVDAGLLRRVLAELAGVHPLLRCRVTTENTLAFRLQEDFRPRLDVTEGGDDAYLRLLNSPQDWTTGLFRGHLLRDGSSSRVVLVIHHGIADGRSAFPLLDEMWRRYTALASGTGGLPAPVESRLPDAVDTRLASVVPDAEITGFLDLVARAATGGGPAPAMLRPDGDGTADDPLGRFALDRVELDTGTTGALLTTARAHGLTVNALLCGAVLATVRAHLEPAAGALPMLCGHAADLRSSLRPELSASTVLNCASGLGTMLAVDAGADPVALAREVAADVRAALARRDPARFLLASQRVRNEAEAAALGARPTIAVSNVGRIPRHPAPAGLSVVRDEAYAMAVGMPPKLSAFTYDGRLTVQVEYDTAVHGRERMGRLGRDLEAALRKIARTPAPAVAAPGFPVTTA</sequence>
<dbReference type="InterPro" id="IPR052058">
    <property type="entry name" value="Alcohol_O-acetyltransferase"/>
</dbReference>
<evidence type="ECO:0000313" key="14">
    <source>
        <dbReference type="Proteomes" id="UP000195755"/>
    </source>
</evidence>
<reference evidence="13 14" key="1">
    <citation type="submission" date="2017-06" db="EMBL/GenBank/DDBJ databases">
        <title>Streptomyces albireticuli Genome sequencing and assembly.</title>
        <authorList>
            <person name="Wang Y."/>
            <person name="Du B."/>
            <person name="Ding Y."/>
            <person name="Liu H."/>
            <person name="Hou Q."/>
            <person name="Liu K."/>
            <person name="Yao L."/>
            <person name="Wang C."/>
        </authorList>
    </citation>
    <scope>NUCLEOTIDE SEQUENCE [LARGE SCALE GENOMIC DNA]</scope>
    <source>
        <strain evidence="13 14">MDJK11</strain>
    </source>
</reference>
<evidence type="ECO:0000256" key="11">
    <source>
        <dbReference type="ARBA" id="ARBA00033407"/>
    </source>
</evidence>
<keyword evidence="8" id="KW-0012">Acyltransferase</keyword>
<dbReference type="Proteomes" id="UP000195755">
    <property type="component" value="Chromosome"/>
</dbReference>
<comment type="similarity">
    <text evidence="4">Belongs to the acyltransferase PapA5 family.</text>
</comment>
<feature type="domain" description="Phthiocerol/phthiodiolone dimycocerosyl transferase C-terminal" evidence="12">
    <location>
        <begin position="215"/>
        <end position="400"/>
    </location>
</feature>
<dbReference type="InterPro" id="IPR023213">
    <property type="entry name" value="CAT-like_dom_sf"/>
</dbReference>
<dbReference type="Pfam" id="PF16911">
    <property type="entry name" value="PapA_C"/>
    <property type="match status" value="1"/>
</dbReference>
<evidence type="ECO:0000256" key="5">
    <source>
        <dbReference type="ARBA" id="ARBA00012866"/>
    </source>
</evidence>
<dbReference type="EC" id="2.3.1.282" evidence="5"/>
<comment type="catalytic activity">
    <reaction evidence="3">
        <text>2 a mycocerosyl-[mycocerosic acid synthase] + a phthiodiolone = a dimycocerosyl phthiodiolone + 2 holo-[mycocerosic acid synthase].</text>
        <dbReference type="EC" id="2.3.1.282"/>
    </reaction>
</comment>
<dbReference type="Gene3D" id="3.30.559.30">
    <property type="entry name" value="Nonribosomal peptide synthetase, condensation domain"/>
    <property type="match status" value="1"/>
</dbReference>
<dbReference type="KEGG" id="salj:SMD11_0468"/>
<evidence type="ECO:0000256" key="9">
    <source>
        <dbReference type="ARBA" id="ARBA00030465"/>
    </source>
</evidence>
<evidence type="ECO:0000256" key="4">
    <source>
        <dbReference type="ARBA" id="ARBA00006558"/>
    </source>
</evidence>
<dbReference type="SUPFAM" id="SSF52777">
    <property type="entry name" value="CoA-dependent acyltransferases"/>
    <property type="match status" value="2"/>
</dbReference>
<evidence type="ECO:0000256" key="2">
    <source>
        <dbReference type="ARBA" id="ARBA00000625"/>
    </source>
</evidence>
<keyword evidence="7" id="KW-0808">Transferase</keyword>
<evidence type="ECO:0000256" key="10">
    <source>
        <dbReference type="ARBA" id="ARBA00032317"/>
    </source>
</evidence>
<accession>A0A1Z2KVQ5</accession>
<evidence type="ECO:0000256" key="1">
    <source>
        <dbReference type="ARBA" id="ARBA00000026"/>
    </source>
</evidence>